<feature type="transmembrane region" description="Helical" evidence="6">
    <location>
        <begin position="212"/>
        <end position="236"/>
    </location>
</feature>
<feature type="transmembrane region" description="Helical" evidence="6">
    <location>
        <begin position="293"/>
        <end position="314"/>
    </location>
</feature>
<evidence type="ECO:0000256" key="3">
    <source>
        <dbReference type="ARBA" id="ARBA00022692"/>
    </source>
</evidence>
<accession>A0A316VGS2</accession>
<name>A0A316VGS2_9BASI</name>
<dbReference type="PANTHER" id="PTHR19432:SF91">
    <property type="entry name" value="GENERAL ALPHA-GLUCOSIDE PERMEASE"/>
    <property type="match status" value="1"/>
</dbReference>
<dbReference type="Proteomes" id="UP000245771">
    <property type="component" value="Unassembled WGS sequence"/>
</dbReference>
<evidence type="ECO:0000256" key="5">
    <source>
        <dbReference type="ARBA" id="ARBA00023136"/>
    </source>
</evidence>
<keyword evidence="3 6" id="KW-0812">Transmembrane</keyword>
<dbReference type="Pfam" id="PF13347">
    <property type="entry name" value="MFS_2"/>
    <property type="match status" value="1"/>
</dbReference>
<dbReference type="GO" id="GO:0008506">
    <property type="term" value="F:sucrose:proton symporter activity"/>
    <property type="evidence" value="ECO:0007669"/>
    <property type="project" value="TreeGrafter"/>
</dbReference>
<gene>
    <name evidence="7" type="ORF">FA14DRAFT_6047</name>
</gene>
<dbReference type="SUPFAM" id="SSF103473">
    <property type="entry name" value="MFS general substrate transporter"/>
    <property type="match status" value="1"/>
</dbReference>
<dbReference type="GO" id="GO:0005886">
    <property type="term" value="C:plasma membrane"/>
    <property type="evidence" value="ECO:0007669"/>
    <property type="project" value="TreeGrafter"/>
</dbReference>
<feature type="transmembrane region" description="Helical" evidence="6">
    <location>
        <begin position="167"/>
        <end position="192"/>
    </location>
</feature>
<feature type="transmembrane region" description="Helical" evidence="6">
    <location>
        <begin position="20"/>
        <end position="45"/>
    </location>
</feature>
<feature type="transmembrane region" description="Helical" evidence="6">
    <location>
        <begin position="57"/>
        <end position="77"/>
    </location>
</feature>
<dbReference type="InterPro" id="IPR036259">
    <property type="entry name" value="MFS_trans_sf"/>
</dbReference>
<feature type="transmembrane region" description="Helical" evidence="6">
    <location>
        <begin position="127"/>
        <end position="147"/>
    </location>
</feature>
<feature type="transmembrane region" description="Helical" evidence="6">
    <location>
        <begin position="89"/>
        <end position="107"/>
    </location>
</feature>
<evidence type="ECO:0000256" key="6">
    <source>
        <dbReference type="SAM" id="Phobius"/>
    </source>
</evidence>
<evidence type="ECO:0000313" key="7">
    <source>
        <dbReference type="EMBL" id="PWN36736.1"/>
    </source>
</evidence>
<keyword evidence="4 6" id="KW-1133">Transmembrane helix</keyword>
<feature type="transmembrane region" description="Helical" evidence="6">
    <location>
        <begin position="395"/>
        <end position="424"/>
    </location>
</feature>
<reference evidence="7 8" key="1">
    <citation type="journal article" date="2018" name="Mol. Biol. Evol.">
        <title>Broad Genomic Sampling Reveals a Smut Pathogenic Ancestry of the Fungal Clade Ustilaginomycotina.</title>
        <authorList>
            <person name="Kijpornyongpan T."/>
            <person name="Mondo S.J."/>
            <person name="Barry K."/>
            <person name="Sandor L."/>
            <person name="Lee J."/>
            <person name="Lipzen A."/>
            <person name="Pangilinan J."/>
            <person name="LaButti K."/>
            <person name="Hainaut M."/>
            <person name="Henrissat B."/>
            <person name="Grigoriev I.V."/>
            <person name="Spatafora J.W."/>
            <person name="Aime M.C."/>
        </authorList>
    </citation>
    <scope>NUCLEOTIDE SEQUENCE [LARGE SCALE GENOMIC DNA]</scope>
    <source>
        <strain evidence="7 8">MCA 3882</strain>
    </source>
</reference>
<evidence type="ECO:0000256" key="1">
    <source>
        <dbReference type="ARBA" id="ARBA00004141"/>
    </source>
</evidence>
<feature type="transmembrane region" description="Helical" evidence="6">
    <location>
        <begin position="573"/>
        <end position="593"/>
    </location>
</feature>
<dbReference type="Gene3D" id="1.20.1250.20">
    <property type="entry name" value="MFS general substrate transporter like domains"/>
    <property type="match status" value="1"/>
</dbReference>
<evidence type="ECO:0000313" key="8">
    <source>
        <dbReference type="Proteomes" id="UP000245771"/>
    </source>
</evidence>
<organism evidence="7 8">
    <name type="scientific">Meira miltonrushii</name>
    <dbReference type="NCBI Taxonomy" id="1280837"/>
    <lineage>
        <taxon>Eukaryota</taxon>
        <taxon>Fungi</taxon>
        <taxon>Dikarya</taxon>
        <taxon>Basidiomycota</taxon>
        <taxon>Ustilaginomycotina</taxon>
        <taxon>Exobasidiomycetes</taxon>
        <taxon>Exobasidiales</taxon>
        <taxon>Brachybasidiaceae</taxon>
        <taxon>Meira</taxon>
    </lineage>
</organism>
<dbReference type="PANTHER" id="PTHR19432">
    <property type="entry name" value="SUGAR TRANSPORTER"/>
    <property type="match status" value="1"/>
</dbReference>
<protein>
    <submittedName>
        <fullName evidence="7">MFS general substrate transporter</fullName>
    </submittedName>
</protein>
<keyword evidence="8" id="KW-1185">Reference proteome</keyword>
<feature type="transmembrane region" description="Helical" evidence="6">
    <location>
        <begin position="368"/>
        <end position="389"/>
    </location>
</feature>
<dbReference type="OrthoDB" id="28755at2759"/>
<keyword evidence="2" id="KW-0813">Transport</keyword>
<comment type="subcellular location">
    <subcellularLocation>
        <location evidence="1">Membrane</location>
        <topology evidence="1">Multi-pass membrane protein</topology>
    </subcellularLocation>
</comment>
<dbReference type="InParanoid" id="A0A316VGS2"/>
<dbReference type="EMBL" id="KZ819602">
    <property type="protein sequence ID" value="PWN36736.1"/>
    <property type="molecule type" value="Genomic_DNA"/>
</dbReference>
<dbReference type="RefSeq" id="XP_025357038.1">
    <property type="nucleotide sequence ID" value="XM_025502555.1"/>
</dbReference>
<keyword evidence="5 6" id="KW-0472">Membrane</keyword>
<proteinExistence type="predicted"/>
<feature type="transmembrane region" description="Helical" evidence="6">
    <location>
        <begin position="326"/>
        <end position="347"/>
    </location>
</feature>
<dbReference type="GeneID" id="37024336"/>
<evidence type="ECO:0000256" key="2">
    <source>
        <dbReference type="ARBA" id="ARBA00022448"/>
    </source>
</evidence>
<feature type="transmembrane region" description="Helical" evidence="6">
    <location>
        <begin position="523"/>
        <end position="546"/>
    </location>
</feature>
<sequence>MTSGRGNDTSAIAQEKVPTLILLTAGLLGLQCVWSTEMAFAGPFLLHLGISKSHMSIVFVAGPLSGLIVQPLIGVISDASTSRWGKRRPLLLFSLLTCAKSIFTLGFARPFASIISDNINTQSNITLILAIISIFTIDFSVNAVSALDRALLLDLVPMHLQATANAWCARLAGIGAIIGFLIGQADLTIHAPFKWFPALVKVQDGESDKIEAQMRCVCLLVVFLFLTTHAITLYVAKEKPANISGQDHSLSRTAHSRLSIRHHWQAVSKIISDLYSTAITLPRPILDLFRIQLFYSSAWFPILFYSTTWVAQIASQSPDYDDASAARLGSLAMLMHAVLSFACTLILPPLLERHNSKQKHAKQQYNPLSMLWSISTVVLAITLLCTWIVSATGSIHGAVLLIALTGFPWALAAWAPYSLLGILIRKEAESSRGSDNVPMTSRSILLRRGSHEQEAQFLISNGDRSDDDEESEDERLQYRTARHEANEDDQSSPEPDREHIALPMEAPPCETSDPEKGATILGLYNISVVMSQFFMTLVGTILFAVLEPDVSAKSVTPSGTLKNDVNSPDQHDAVGVILRVGGMFSIVAAFLIFRVARKHAAVLAD</sequence>
<evidence type="ECO:0000256" key="4">
    <source>
        <dbReference type="ARBA" id="ARBA00022989"/>
    </source>
</evidence>
<dbReference type="AlphaFoldDB" id="A0A316VGS2"/>